<keyword evidence="1 7" id="KW-0963">Cytoplasm</keyword>
<dbReference type="OrthoDB" id="9768127at2"/>
<dbReference type="SUPFAM" id="SSF53067">
    <property type="entry name" value="Actin-like ATPase domain"/>
    <property type="match status" value="2"/>
</dbReference>
<dbReference type="NCBIfam" id="NF010539">
    <property type="entry name" value="PRK13927.1"/>
    <property type="match status" value="1"/>
</dbReference>
<sequence length="345" mass="37206">MLDNIRGLFVNDLSIDLGTANTLVYVRDQGIVLNEPSVVAIRTDARGAKRIEAVGIDAKRMLGRTPSNISTIRPLKDGVIADFMVTEKMLQHFIRKVHKRRMFRPITRVIVCVPYGSTQVERRAIRESVTNAGARKVMLVEEPVAAAIGAGIPVGEARGSMVLDIGGGTSEVAVISLNGIVYAESVRIGGDRFDEAIVSYVRRQYNMLIGEATAERIKHEIGTAFPGHEVQEIDVVGRHLSAGVPRSFTLNSNEILDALQEPLYGIVGAVKTALESTPPELGSDVADRGIVLTGGGALLRDLDKLISEETGLPVIIADDPLTCVARGGGMLLEMIDRQGEVYTLD</sequence>
<accession>A0A363UJS8</accession>
<dbReference type="AlphaFoldDB" id="A0A363UJS8"/>
<dbReference type="RefSeq" id="WP_109720603.1">
    <property type="nucleotide sequence ID" value="NZ_QEQK01000009.1"/>
</dbReference>
<dbReference type="PANTHER" id="PTHR42749:SF1">
    <property type="entry name" value="CELL SHAPE-DETERMINING PROTEIN MREB"/>
    <property type="match status" value="1"/>
</dbReference>
<evidence type="ECO:0000313" key="8">
    <source>
        <dbReference type="EMBL" id="PWN55679.1"/>
    </source>
</evidence>
<dbReference type="PRINTS" id="PR01652">
    <property type="entry name" value="SHAPEPROTEIN"/>
</dbReference>
<evidence type="ECO:0000256" key="6">
    <source>
        <dbReference type="ARBA" id="ARBA00067319"/>
    </source>
</evidence>
<feature type="binding site" evidence="7">
    <location>
        <begin position="19"/>
        <end position="21"/>
    </location>
    <ligand>
        <name>ATP</name>
        <dbReference type="ChEBI" id="CHEBI:30616"/>
    </ligand>
</feature>
<dbReference type="InterPro" id="IPR004753">
    <property type="entry name" value="MreB"/>
</dbReference>
<dbReference type="NCBIfam" id="TIGR00904">
    <property type="entry name" value="mreB"/>
    <property type="match status" value="1"/>
</dbReference>
<evidence type="ECO:0000256" key="1">
    <source>
        <dbReference type="ARBA" id="ARBA00022490"/>
    </source>
</evidence>
<dbReference type="Gene3D" id="3.30.420.40">
    <property type="match status" value="2"/>
</dbReference>
<dbReference type="GO" id="GO:0000902">
    <property type="term" value="P:cell morphogenesis"/>
    <property type="evidence" value="ECO:0007669"/>
    <property type="project" value="InterPro"/>
</dbReference>
<dbReference type="GO" id="GO:0005524">
    <property type="term" value="F:ATP binding"/>
    <property type="evidence" value="ECO:0007669"/>
    <property type="project" value="UniProtKB-KW"/>
</dbReference>
<dbReference type="InterPro" id="IPR056546">
    <property type="entry name" value="MreB_MamK-like"/>
</dbReference>
<keyword evidence="3 7" id="KW-0067">ATP-binding</keyword>
<protein>
    <recommendedName>
        <fullName evidence="6 7">Cell shape-determining protein MreB</fullName>
    </recommendedName>
</protein>
<dbReference type="CDD" id="cd10225">
    <property type="entry name" value="ASKHA_NBD_MreB-like"/>
    <property type="match status" value="1"/>
</dbReference>
<keyword evidence="4 7" id="KW-0133">Cell shape</keyword>
<proteinExistence type="inferred from homology"/>
<name>A0A363UJS8_9GAMM</name>
<keyword evidence="2 7" id="KW-0547">Nucleotide-binding</keyword>
<feature type="binding site" evidence="7">
    <location>
        <begin position="295"/>
        <end position="298"/>
    </location>
    <ligand>
        <name>ATP</name>
        <dbReference type="ChEBI" id="CHEBI:30616"/>
    </ligand>
</feature>
<evidence type="ECO:0000313" key="9">
    <source>
        <dbReference type="Proteomes" id="UP000251800"/>
    </source>
</evidence>
<evidence type="ECO:0000256" key="2">
    <source>
        <dbReference type="ARBA" id="ARBA00022741"/>
    </source>
</evidence>
<feature type="binding site" evidence="7">
    <location>
        <begin position="167"/>
        <end position="169"/>
    </location>
    <ligand>
        <name>ATP</name>
        <dbReference type="ChEBI" id="CHEBI:30616"/>
    </ligand>
</feature>
<dbReference type="PANTHER" id="PTHR42749">
    <property type="entry name" value="CELL SHAPE-DETERMINING PROTEIN MREB"/>
    <property type="match status" value="1"/>
</dbReference>
<dbReference type="EMBL" id="QEQK01000009">
    <property type="protein sequence ID" value="PWN55679.1"/>
    <property type="molecule type" value="Genomic_DNA"/>
</dbReference>
<keyword evidence="9" id="KW-1185">Reference proteome</keyword>
<dbReference type="GO" id="GO:0008360">
    <property type="term" value="P:regulation of cell shape"/>
    <property type="evidence" value="ECO:0007669"/>
    <property type="project" value="UniProtKB-UniRule"/>
</dbReference>
<dbReference type="InterPro" id="IPR043129">
    <property type="entry name" value="ATPase_NBD"/>
</dbReference>
<evidence type="ECO:0000256" key="7">
    <source>
        <dbReference type="HAMAP-Rule" id="MF_02207"/>
    </source>
</evidence>
<evidence type="ECO:0000256" key="5">
    <source>
        <dbReference type="ARBA" id="ARBA00023458"/>
    </source>
</evidence>
<comment type="subunit">
    <text evidence="7">Forms polymers.</text>
</comment>
<dbReference type="GO" id="GO:0005737">
    <property type="term" value="C:cytoplasm"/>
    <property type="evidence" value="ECO:0007669"/>
    <property type="project" value="UniProtKB-SubCell"/>
</dbReference>
<organism evidence="8 9">
    <name type="scientific">Abyssibacter profundi</name>
    <dbReference type="NCBI Taxonomy" id="2182787"/>
    <lineage>
        <taxon>Bacteria</taxon>
        <taxon>Pseudomonadati</taxon>
        <taxon>Pseudomonadota</taxon>
        <taxon>Gammaproteobacteria</taxon>
        <taxon>Chromatiales</taxon>
        <taxon>Oceanococcaceae</taxon>
        <taxon>Abyssibacter</taxon>
    </lineage>
</organism>
<feature type="binding site" evidence="7">
    <location>
        <begin position="215"/>
        <end position="218"/>
    </location>
    <ligand>
        <name>ATP</name>
        <dbReference type="ChEBI" id="CHEBI:30616"/>
    </ligand>
</feature>
<comment type="similarity">
    <text evidence="5 7">Belongs to the FtsA/MreB family.</text>
</comment>
<comment type="function">
    <text evidence="7">Forms membrane-associated dynamic filaments that are essential for cell shape determination. Acts by regulating cell wall synthesis and cell elongation, and thus cell shape. A feedback loop between cell geometry and MreB localization may maintain elongated cell shape by targeting cell wall growth to regions of negative cell wall curvature.</text>
</comment>
<dbReference type="HAMAP" id="MF_02207">
    <property type="entry name" value="MreB"/>
    <property type="match status" value="1"/>
</dbReference>
<comment type="subcellular location">
    <subcellularLocation>
        <location evidence="7">Cytoplasm</location>
    </subcellularLocation>
    <text evidence="7">Membrane-associated.</text>
</comment>
<evidence type="ECO:0000256" key="3">
    <source>
        <dbReference type="ARBA" id="ARBA00022840"/>
    </source>
</evidence>
<gene>
    <name evidence="7" type="primary">mreB</name>
    <name evidence="8" type="ORF">DEH80_11275</name>
</gene>
<reference evidence="8 9" key="1">
    <citation type="submission" date="2018-05" db="EMBL/GenBank/DDBJ databases">
        <title>Abyssibacter profundi OUC007T gen. nov., sp. nov, a marine bacterium isolated from seawater of the Mariana Trench.</title>
        <authorList>
            <person name="Zhou S."/>
        </authorList>
    </citation>
    <scope>NUCLEOTIDE SEQUENCE [LARGE SCALE GENOMIC DNA]</scope>
    <source>
        <strain evidence="8 9">OUC007</strain>
    </source>
</reference>
<dbReference type="Proteomes" id="UP000251800">
    <property type="component" value="Unassembled WGS sequence"/>
</dbReference>
<comment type="caution">
    <text evidence="8">The sequence shown here is derived from an EMBL/GenBank/DDBJ whole genome shotgun (WGS) entry which is preliminary data.</text>
</comment>
<dbReference type="FunFam" id="3.30.420.40:FF:000016">
    <property type="entry name" value="Rod shape-determining protein mreB"/>
    <property type="match status" value="1"/>
</dbReference>
<evidence type="ECO:0000256" key="4">
    <source>
        <dbReference type="ARBA" id="ARBA00022960"/>
    </source>
</evidence>
<dbReference type="Pfam" id="PF06723">
    <property type="entry name" value="MreB_Mbl"/>
    <property type="match status" value="1"/>
</dbReference>